<gene>
    <name evidence="1" type="ORF">DB32_005815</name>
</gene>
<dbReference type="KEGG" id="samy:DB32_005815"/>
<evidence type="ECO:0000313" key="2">
    <source>
        <dbReference type="Proteomes" id="UP000034883"/>
    </source>
</evidence>
<sequence length="125" mass="13195">MLEWLAEAGHMAIGAPPARAGGLLAVSSFDVIVLIVSDGAWARPLAHAAARCADAPRVCWLETRRLTSSNARLLSVVDELLGWPIVRVDLVAAIAAQVGSARRGVRRAPSTIEPDLLAPLDWALG</sequence>
<name>A0A0F6YKX4_9BACT</name>
<protein>
    <submittedName>
        <fullName evidence="1">Uncharacterized protein</fullName>
    </submittedName>
</protein>
<dbReference type="AlphaFoldDB" id="A0A0F6YKX4"/>
<accession>A0A0F6YKX4</accession>
<evidence type="ECO:0000313" key="1">
    <source>
        <dbReference type="EMBL" id="AKF08666.1"/>
    </source>
</evidence>
<reference evidence="1 2" key="1">
    <citation type="submission" date="2015-03" db="EMBL/GenBank/DDBJ databases">
        <title>Genome assembly of Sandaracinus amylolyticus DSM 53668.</title>
        <authorList>
            <person name="Sharma G."/>
            <person name="Subramanian S."/>
        </authorList>
    </citation>
    <scope>NUCLEOTIDE SEQUENCE [LARGE SCALE GENOMIC DNA]</scope>
    <source>
        <strain evidence="1 2">DSM 53668</strain>
    </source>
</reference>
<keyword evidence="2" id="KW-1185">Reference proteome</keyword>
<organism evidence="1 2">
    <name type="scientific">Sandaracinus amylolyticus</name>
    <dbReference type="NCBI Taxonomy" id="927083"/>
    <lineage>
        <taxon>Bacteria</taxon>
        <taxon>Pseudomonadati</taxon>
        <taxon>Myxococcota</taxon>
        <taxon>Polyangia</taxon>
        <taxon>Polyangiales</taxon>
        <taxon>Sandaracinaceae</taxon>
        <taxon>Sandaracinus</taxon>
    </lineage>
</organism>
<proteinExistence type="predicted"/>
<dbReference type="EMBL" id="CP011125">
    <property type="protein sequence ID" value="AKF08666.1"/>
    <property type="molecule type" value="Genomic_DNA"/>
</dbReference>
<dbReference type="Proteomes" id="UP000034883">
    <property type="component" value="Chromosome"/>
</dbReference>